<evidence type="ECO:0000259" key="9">
    <source>
        <dbReference type="Pfam" id="PF00135"/>
    </source>
</evidence>
<comment type="subcellular location">
    <subcellularLocation>
        <location evidence="1">Secreted</location>
    </subcellularLocation>
</comment>
<dbReference type="EC" id="3.1.1.-" evidence="8"/>
<organism evidence="10 11">
    <name type="scientific">Verticillium longisporum</name>
    <name type="common">Verticillium dahliae var. longisporum</name>
    <dbReference type="NCBI Taxonomy" id="100787"/>
    <lineage>
        <taxon>Eukaryota</taxon>
        <taxon>Fungi</taxon>
        <taxon>Dikarya</taxon>
        <taxon>Ascomycota</taxon>
        <taxon>Pezizomycotina</taxon>
        <taxon>Sordariomycetes</taxon>
        <taxon>Hypocreomycetidae</taxon>
        <taxon>Glomerellales</taxon>
        <taxon>Plectosphaerellaceae</taxon>
        <taxon>Verticillium</taxon>
    </lineage>
</organism>
<dbReference type="SUPFAM" id="SSF53474">
    <property type="entry name" value="alpha/beta-Hydrolases"/>
    <property type="match status" value="3"/>
</dbReference>
<evidence type="ECO:0000313" key="10">
    <source>
        <dbReference type="EMBL" id="CRK40126.1"/>
    </source>
</evidence>
<evidence type="ECO:0000256" key="5">
    <source>
        <dbReference type="ARBA" id="ARBA00022801"/>
    </source>
</evidence>
<dbReference type="Pfam" id="PF00135">
    <property type="entry name" value="COesterase"/>
    <property type="match status" value="2"/>
</dbReference>
<feature type="chain" id="PRO_5005118084" description="Carboxylic ester hydrolase" evidence="8">
    <location>
        <begin position="18"/>
        <end position="691"/>
    </location>
</feature>
<protein>
    <recommendedName>
        <fullName evidence="8">Carboxylic ester hydrolase</fullName>
        <ecNumber evidence="8">3.1.1.-</ecNumber>
    </recommendedName>
</protein>
<dbReference type="InterPro" id="IPR050309">
    <property type="entry name" value="Type-B_Carboxylest/Lipase"/>
</dbReference>
<evidence type="ECO:0000256" key="7">
    <source>
        <dbReference type="ARBA" id="ARBA00023180"/>
    </source>
</evidence>
<keyword evidence="5 8" id="KW-0378">Hydrolase</keyword>
<sequence length="691" mass="74564">MLFKLPILLGLLGTVAAQSDATPALDERAAGTATVVLPLATVLGNVMNKVESFGGIPFAEPPVGRLRLKPPQRIARNLGTFDATGPAAACPQMVSSSESDNFLFDVLGEIANLPFVQKPPVGRLRLKPPQRIARNLGTFDATGPAAACPQMVSSSESENFLFNLLGDIANLPFVQKVTGQTEDCLSITVARPEGTKADAKLPVLYWIFGGGFELGWSSMHDGTGLIKHGVDLKKPFIFVAVNYRVAGFGFMPGKEILADGSSNLGLLDQRMGIEWVADNIASFGGDPSKVTIWGESAGAISVFDQMALYDGDNTYKGKPLFRGAIMNSGSMVPADPVDCPKGQAVYDLVVKEAGCAGQADTLNCLRDLPYQTFLKAVTAPPGILSYNSVALSYLPRPDGKVLTQSPDVLAATGKYAAVPMIIGNQEDEGTLFGLFQPNLTTTDRFVDYLQQLFFNSATKAQLTTLVNTYDNGVAAVLAGSPHRTALLNEIFPGFKRRAAVLGDLVFTLTRRAFLSLTKAAHPDVPAWSYLATYNYGTPILGTFHGSDLLQIFPGFKRRAAVLGDLVFTLTRRAFLSLTKAAHPDVPAWSYLATYNYGTPILGTFHGSDILQVFYGVLPNYASRQIRTYYTNFVHDLDPNVGAAAQYPSWPRWDQGKKLINFLANRAGGLLDDNFRSDSYDFIASNVGAFYI</sequence>
<dbReference type="InterPro" id="IPR019826">
    <property type="entry name" value="Carboxylesterase_B_AS"/>
</dbReference>
<proteinExistence type="inferred from homology"/>
<evidence type="ECO:0000256" key="3">
    <source>
        <dbReference type="ARBA" id="ARBA00022525"/>
    </source>
</evidence>
<evidence type="ECO:0000256" key="1">
    <source>
        <dbReference type="ARBA" id="ARBA00004613"/>
    </source>
</evidence>
<evidence type="ECO:0000313" key="11">
    <source>
        <dbReference type="Proteomes" id="UP000045706"/>
    </source>
</evidence>
<keyword evidence="4 8" id="KW-0732">Signal</keyword>
<keyword evidence="7" id="KW-0325">Glycoprotein</keyword>
<dbReference type="AlphaFoldDB" id="A0A0G4N0H7"/>
<dbReference type="InterPro" id="IPR029058">
    <property type="entry name" value="AB_hydrolase_fold"/>
</dbReference>
<keyword evidence="6" id="KW-0443">Lipid metabolism</keyword>
<feature type="domain" description="Carboxylesterase type B" evidence="9">
    <location>
        <begin position="118"/>
        <end position="651"/>
    </location>
</feature>
<dbReference type="ESTHER" id="verdv-g2x5a5">
    <property type="family name" value="Fungal_carboxylesterase_lipase"/>
</dbReference>
<dbReference type="FunFam" id="3.40.50.1820:FF:000213">
    <property type="entry name" value="Carboxylic ester hydrolase"/>
    <property type="match status" value="1"/>
</dbReference>
<dbReference type="EMBL" id="CVQI01031941">
    <property type="protein sequence ID" value="CRK40126.1"/>
    <property type="molecule type" value="Genomic_DNA"/>
</dbReference>
<dbReference type="PROSITE" id="PS00122">
    <property type="entry name" value="CARBOXYLESTERASE_B_1"/>
    <property type="match status" value="1"/>
</dbReference>
<feature type="domain" description="Carboxylesterase type B" evidence="9">
    <location>
        <begin position="34"/>
        <end position="100"/>
    </location>
</feature>
<accession>A0A0G4N0H7</accession>
<dbReference type="Proteomes" id="UP000045706">
    <property type="component" value="Unassembled WGS sequence"/>
</dbReference>
<evidence type="ECO:0000256" key="6">
    <source>
        <dbReference type="ARBA" id="ARBA00023098"/>
    </source>
</evidence>
<keyword evidence="3" id="KW-0964">Secreted</keyword>
<dbReference type="GO" id="GO:0016787">
    <property type="term" value="F:hydrolase activity"/>
    <property type="evidence" value="ECO:0007669"/>
    <property type="project" value="UniProtKB-KW"/>
</dbReference>
<evidence type="ECO:0000256" key="4">
    <source>
        <dbReference type="ARBA" id="ARBA00022729"/>
    </source>
</evidence>
<gene>
    <name evidence="10" type="ORF">BN1723_004743</name>
</gene>
<feature type="signal peptide" evidence="8">
    <location>
        <begin position="1"/>
        <end position="17"/>
    </location>
</feature>
<evidence type="ECO:0000256" key="2">
    <source>
        <dbReference type="ARBA" id="ARBA00005964"/>
    </source>
</evidence>
<comment type="similarity">
    <text evidence="2 8">Belongs to the type-B carboxylesterase/lipase family.</text>
</comment>
<dbReference type="Gene3D" id="3.40.50.1820">
    <property type="entry name" value="alpha/beta hydrolase"/>
    <property type="match status" value="3"/>
</dbReference>
<reference evidence="11" key="1">
    <citation type="submission" date="2015-05" db="EMBL/GenBank/DDBJ databases">
        <authorList>
            <person name="Fogelqvist Johan"/>
        </authorList>
    </citation>
    <scope>NUCLEOTIDE SEQUENCE [LARGE SCALE GENOMIC DNA]</scope>
</reference>
<dbReference type="InterPro" id="IPR002018">
    <property type="entry name" value="CarbesteraseB"/>
</dbReference>
<dbReference type="GO" id="GO:0006629">
    <property type="term" value="P:lipid metabolic process"/>
    <property type="evidence" value="ECO:0007669"/>
    <property type="project" value="UniProtKB-KW"/>
</dbReference>
<dbReference type="GO" id="GO:0005576">
    <property type="term" value="C:extracellular region"/>
    <property type="evidence" value="ECO:0007669"/>
    <property type="project" value="UniProtKB-SubCell"/>
</dbReference>
<evidence type="ECO:0000256" key="8">
    <source>
        <dbReference type="RuleBase" id="RU361235"/>
    </source>
</evidence>
<dbReference type="PANTHER" id="PTHR11559">
    <property type="entry name" value="CARBOXYLESTERASE"/>
    <property type="match status" value="1"/>
</dbReference>
<name>A0A0G4N0H7_VERLO</name>